<accession>A0A3D9LMN6</accession>
<proteinExistence type="predicted"/>
<evidence type="ECO:0000313" key="2">
    <source>
        <dbReference type="EMBL" id="REE07637.1"/>
    </source>
</evidence>
<dbReference type="RefSeq" id="WP_115813023.1">
    <property type="nucleotide sequence ID" value="NZ_QREI01000015.1"/>
</dbReference>
<evidence type="ECO:0000256" key="1">
    <source>
        <dbReference type="SAM" id="Coils"/>
    </source>
</evidence>
<comment type="caution">
    <text evidence="2">The sequence shown here is derived from an EMBL/GenBank/DDBJ whole genome shotgun (WGS) entry which is preliminary data.</text>
</comment>
<keyword evidence="1" id="KW-0175">Coiled coil</keyword>
<sequence>MNIFKSLLETPENWLLGIVFGAVGYLTKTIVDNYLNKSKKRVELQELYWKEKIESAKKASEYYLYQIGFFSLTADKYEMIEEDRKGAEELVESTQELISSYQKRLIEFPHFEHYHINLFYDFNESKTKEIIKENYESIQNIHSVNFIETDDNAEFKRKFDVLKTNFGILKKNNRELISIYQNYLKIIRDDIKTLPYE</sequence>
<dbReference type="Proteomes" id="UP000256919">
    <property type="component" value="Unassembled WGS sequence"/>
</dbReference>
<dbReference type="AlphaFoldDB" id="A0A3D9LMN6"/>
<name>A0A3D9LMN6_9FLAO</name>
<feature type="coiled-coil region" evidence="1">
    <location>
        <begin position="77"/>
        <end position="104"/>
    </location>
</feature>
<evidence type="ECO:0000313" key="3">
    <source>
        <dbReference type="Proteomes" id="UP000256919"/>
    </source>
</evidence>
<reference evidence="2 3" key="1">
    <citation type="submission" date="2018-07" db="EMBL/GenBank/DDBJ databases">
        <title>Genomic Encyclopedia of Type Strains, Phase III (KMG-III): the genomes of soil and plant-associated and newly described type strains.</title>
        <authorList>
            <person name="Whitman W."/>
        </authorList>
    </citation>
    <scope>NUCLEOTIDE SEQUENCE [LARGE SCALE GENOMIC DNA]</scope>
    <source>
        <strain evidence="2 3">CECT 7948</strain>
    </source>
</reference>
<dbReference type="EMBL" id="QREI01000015">
    <property type="protein sequence ID" value="REE07637.1"/>
    <property type="molecule type" value="Genomic_DNA"/>
</dbReference>
<organism evidence="2 3">
    <name type="scientific">Winogradskyella pacifica</name>
    <dbReference type="NCBI Taxonomy" id="664642"/>
    <lineage>
        <taxon>Bacteria</taxon>
        <taxon>Pseudomonadati</taxon>
        <taxon>Bacteroidota</taxon>
        <taxon>Flavobacteriia</taxon>
        <taxon>Flavobacteriales</taxon>
        <taxon>Flavobacteriaceae</taxon>
        <taxon>Winogradskyella</taxon>
    </lineage>
</organism>
<keyword evidence="3" id="KW-1185">Reference proteome</keyword>
<gene>
    <name evidence="2" type="ORF">DFQ09_1155</name>
</gene>
<protein>
    <submittedName>
        <fullName evidence="2">Uncharacterized protein</fullName>
    </submittedName>
</protein>
<dbReference type="OrthoDB" id="1343140at2"/>